<dbReference type="Gene3D" id="3.40.50.300">
    <property type="entry name" value="P-loop containing nucleotide triphosphate hydrolases"/>
    <property type="match status" value="1"/>
</dbReference>
<reference evidence="7" key="1">
    <citation type="submission" date="2015-03" db="EMBL/GenBank/DDBJ databases">
        <title>Draft genome sequence of a novel methanotroph (Sn10-6) isolated from flooded ricefield rhizosphere in India.</title>
        <authorList>
            <person name="Pandit P.S."/>
            <person name="Pore S.D."/>
            <person name="Arora P."/>
            <person name="Kapse N.G."/>
            <person name="Dhakephalkar P.K."/>
            <person name="Rahalkar M.C."/>
        </authorList>
    </citation>
    <scope>NUCLEOTIDE SEQUENCE [LARGE SCALE GENOMIC DNA]</scope>
    <source>
        <strain evidence="7">Sn10-6</strain>
    </source>
</reference>
<proteinExistence type="inferred from homology"/>
<reference evidence="6 7" key="2">
    <citation type="journal article" date="2016" name="Microb. Ecol.">
        <title>Genome Characteristics of a Novel Type I Methanotroph (Sn10-6) Isolated from a Flooded Indian Rice Field.</title>
        <authorList>
            <person name="Rahalkar M.C."/>
            <person name="Pandit P.S."/>
            <person name="Dhakephalkar P.K."/>
            <person name="Pore S."/>
            <person name="Arora P."/>
            <person name="Kapse N."/>
        </authorList>
    </citation>
    <scope>NUCLEOTIDE SEQUENCE [LARGE SCALE GENOMIC DNA]</scope>
    <source>
        <strain evidence="6 7">Sn10-6</strain>
    </source>
</reference>
<dbReference type="CDD" id="cd03255">
    <property type="entry name" value="ABC_MJ0796_LolCDE_FtsE"/>
    <property type="match status" value="1"/>
</dbReference>
<dbReference type="EMBL" id="LAJX01000178">
    <property type="protein sequence ID" value="KJV05750.1"/>
    <property type="molecule type" value="Genomic_DNA"/>
</dbReference>
<evidence type="ECO:0000259" key="5">
    <source>
        <dbReference type="PROSITE" id="PS50893"/>
    </source>
</evidence>
<comment type="caution">
    <text evidence="6">The sequence shown here is derived from an EMBL/GenBank/DDBJ whole genome shotgun (WGS) entry which is preliminary data.</text>
</comment>
<dbReference type="GO" id="GO:0005886">
    <property type="term" value="C:plasma membrane"/>
    <property type="evidence" value="ECO:0007669"/>
    <property type="project" value="TreeGrafter"/>
</dbReference>
<name>A0A0F3IG24_9GAMM</name>
<evidence type="ECO:0000256" key="3">
    <source>
        <dbReference type="ARBA" id="ARBA00022840"/>
    </source>
</evidence>
<dbReference type="GO" id="GO:0022857">
    <property type="term" value="F:transmembrane transporter activity"/>
    <property type="evidence" value="ECO:0007669"/>
    <property type="project" value="UniProtKB-ARBA"/>
</dbReference>
<dbReference type="Pfam" id="PF00005">
    <property type="entry name" value="ABC_tran"/>
    <property type="match status" value="1"/>
</dbReference>
<dbReference type="InterPro" id="IPR027417">
    <property type="entry name" value="P-loop_NTPase"/>
</dbReference>
<dbReference type="InterPro" id="IPR017871">
    <property type="entry name" value="ABC_transporter-like_CS"/>
</dbReference>
<dbReference type="RefSeq" id="WP_045779968.1">
    <property type="nucleotide sequence ID" value="NZ_LAJX01000178.1"/>
</dbReference>
<evidence type="ECO:0000313" key="6">
    <source>
        <dbReference type="EMBL" id="KJV05750.1"/>
    </source>
</evidence>
<sequence length="234" mass="25729">MTIAIDCQNLTKTYDSDGQKVMALTGVNLAIHQAELMMLVGPSGCGKTTLISIIAGILDQDEGHCWIYGQDVNKLASRDRLKFRAQNIGFVFQAYNLLPALNAAENVAVPLIINGMKRSQAERKAVELLAQVGLAERYRSLPAQLSGGQQQRVAIARALVHEPRLIVCDEPTSALDHQNGQLIMQLLKQVALQNNRALIIVTHDARIFSFADRIAHMDDGRITDIEATVLKHPD</sequence>
<keyword evidence="3 6" id="KW-0067">ATP-binding</keyword>
<dbReference type="SMART" id="SM00382">
    <property type="entry name" value="AAA"/>
    <property type="match status" value="1"/>
</dbReference>
<dbReference type="InterPro" id="IPR003593">
    <property type="entry name" value="AAA+_ATPase"/>
</dbReference>
<dbReference type="PROSITE" id="PS50893">
    <property type="entry name" value="ABC_TRANSPORTER_2"/>
    <property type="match status" value="1"/>
</dbReference>
<keyword evidence="7" id="KW-1185">Reference proteome</keyword>
<keyword evidence="1" id="KW-0813">Transport</keyword>
<dbReference type="GO" id="GO:0005524">
    <property type="term" value="F:ATP binding"/>
    <property type="evidence" value="ECO:0007669"/>
    <property type="project" value="UniProtKB-KW"/>
</dbReference>
<dbReference type="InterPro" id="IPR015854">
    <property type="entry name" value="ABC_transpr_LolD-like"/>
</dbReference>
<evidence type="ECO:0000256" key="1">
    <source>
        <dbReference type="ARBA" id="ARBA00022448"/>
    </source>
</evidence>
<dbReference type="PATRIC" id="fig|1632867.3.peg.1875"/>
<organism evidence="6 7">
    <name type="scientific">Methylocucumis oryzae</name>
    <dbReference type="NCBI Taxonomy" id="1632867"/>
    <lineage>
        <taxon>Bacteria</taxon>
        <taxon>Pseudomonadati</taxon>
        <taxon>Pseudomonadota</taxon>
        <taxon>Gammaproteobacteria</taxon>
        <taxon>Methylococcales</taxon>
        <taxon>Methylococcaceae</taxon>
        <taxon>Methylocucumis</taxon>
    </lineage>
</organism>
<evidence type="ECO:0000256" key="4">
    <source>
        <dbReference type="ARBA" id="ARBA00038388"/>
    </source>
</evidence>
<dbReference type="InterPro" id="IPR003439">
    <property type="entry name" value="ABC_transporter-like_ATP-bd"/>
</dbReference>
<protein>
    <submittedName>
        <fullName evidence="6">ABC transporter ATP-binding protein</fullName>
    </submittedName>
</protein>
<dbReference type="AlphaFoldDB" id="A0A0F3IG24"/>
<dbReference type="Proteomes" id="UP000033684">
    <property type="component" value="Unassembled WGS sequence"/>
</dbReference>
<dbReference type="SUPFAM" id="SSF52540">
    <property type="entry name" value="P-loop containing nucleoside triphosphate hydrolases"/>
    <property type="match status" value="1"/>
</dbReference>
<dbReference type="OrthoDB" id="9783924at2"/>
<dbReference type="InterPro" id="IPR017911">
    <property type="entry name" value="MacB-like_ATP-bd"/>
</dbReference>
<gene>
    <name evidence="6" type="ORF">VZ94_15805</name>
</gene>
<comment type="similarity">
    <text evidence="4">Belongs to the ABC transporter superfamily. Macrolide exporter (TC 3.A.1.122) family.</text>
</comment>
<feature type="domain" description="ABC transporter" evidence="5">
    <location>
        <begin position="5"/>
        <end position="230"/>
    </location>
</feature>
<evidence type="ECO:0000313" key="7">
    <source>
        <dbReference type="Proteomes" id="UP000033684"/>
    </source>
</evidence>
<dbReference type="PROSITE" id="PS00211">
    <property type="entry name" value="ABC_TRANSPORTER_1"/>
    <property type="match status" value="1"/>
</dbReference>
<evidence type="ECO:0000256" key="2">
    <source>
        <dbReference type="ARBA" id="ARBA00022741"/>
    </source>
</evidence>
<dbReference type="GO" id="GO:1902495">
    <property type="term" value="C:transmembrane transporter complex"/>
    <property type="evidence" value="ECO:0007669"/>
    <property type="project" value="UniProtKB-ARBA"/>
</dbReference>
<accession>A0A0F3IG24</accession>
<keyword evidence="2" id="KW-0547">Nucleotide-binding</keyword>
<dbReference type="FunFam" id="3.40.50.300:FF:000032">
    <property type="entry name" value="Export ABC transporter ATP-binding protein"/>
    <property type="match status" value="1"/>
</dbReference>
<dbReference type="GO" id="GO:0016887">
    <property type="term" value="F:ATP hydrolysis activity"/>
    <property type="evidence" value="ECO:0007669"/>
    <property type="project" value="InterPro"/>
</dbReference>
<dbReference type="PANTHER" id="PTHR24220">
    <property type="entry name" value="IMPORT ATP-BINDING PROTEIN"/>
    <property type="match status" value="1"/>
</dbReference>